<name>A0A5D3WQ61_9BACT</name>
<dbReference type="GO" id="GO:0003747">
    <property type="term" value="F:translation release factor activity"/>
    <property type="evidence" value="ECO:0007669"/>
    <property type="project" value="InterPro"/>
</dbReference>
<dbReference type="PANTHER" id="PTHR47814">
    <property type="entry name" value="PEPTIDYL-TRNA HYDROLASE ARFB"/>
    <property type="match status" value="1"/>
</dbReference>
<evidence type="ECO:0000313" key="3">
    <source>
        <dbReference type="EMBL" id="TYO99610.1"/>
    </source>
</evidence>
<evidence type="ECO:0000256" key="1">
    <source>
        <dbReference type="SAM" id="MobiDB-lite"/>
    </source>
</evidence>
<accession>A0A5D3WQ61</accession>
<proteinExistence type="predicted"/>
<dbReference type="EMBL" id="VNIB01000002">
    <property type="protein sequence ID" value="TYO99610.1"/>
    <property type="molecule type" value="Genomic_DNA"/>
</dbReference>
<evidence type="ECO:0000259" key="2">
    <source>
        <dbReference type="Pfam" id="PF00472"/>
    </source>
</evidence>
<feature type="domain" description="Prokaryotic-type class I peptide chain release factors" evidence="2">
    <location>
        <begin position="10"/>
        <end position="134"/>
    </location>
</feature>
<dbReference type="PANTHER" id="PTHR47814:SF1">
    <property type="entry name" value="PEPTIDYL-TRNA HYDROLASE ARFB"/>
    <property type="match status" value="1"/>
</dbReference>
<keyword evidence="4" id="KW-1185">Reference proteome</keyword>
<evidence type="ECO:0000313" key="4">
    <source>
        <dbReference type="Proteomes" id="UP000324159"/>
    </source>
</evidence>
<gene>
    <name evidence="3" type="ORF">EDC39_102133</name>
</gene>
<organism evidence="3 4">
    <name type="scientific">Geothermobacter ehrlichii</name>
    <dbReference type="NCBI Taxonomy" id="213224"/>
    <lineage>
        <taxon>Bacteria</taxon>
        <taxon>Pseudomonadati</taxon>
        <taxon>Thermodesulfobacteriota</taxon>
        <taxon>Desulfuromonadia</taxon>
        <taxon>Desulfuromonadales</taxon>
        <taxon>Geothermobacteraceae</taxon>
        <taxon>Geothermobacter</taxon>
    </lineage>
</organism>
<dbReference type="AlphaFoldDB" id="A0A5D3WQ61"/>
<protein>
    <submittedName>
        <fullName evidence="3">Ribosome-associated protein</fullName>
    </submittedName>
</protein>
<dbReference type="Pfam" id="PF00472">
    <property type="entry name" value="RF-1"/>
    <property type="match status" value="1"/>
</dbReference>
<dbReference type="GO" id="GO:0004045">
    <property type="term" value="F:peptidyl-tRNA hydrolase activity"/>
    <property type="evidence" value="ECO:0007669"/>
    <property type="project" value="TreeGrafter"/>
</dbReference>
<dbReference type="GO" id="GO:0072344">
    <property type="term" value="P:rescue of stalled ribosome"/>
    <property type="evidence" value="ECO:0007669"/>
    <property type="project" value="TreeGrafter"/>
</dbReference>
<feature type="compositionally biased region" description="Basic residues" evidence="1">
    <location>
        <begin position="117"/>
        <end position="132"/>
    </location>
</feature>
<comment type="caution">
    <text evidence="3">The sequence shown here is derived from an EMBL/GenBank/DDBJ whole genome shotgun (WGS) entry which is preliminary data.</text>
</comment>
<sequence>MERLEIGPGLDIPLHQIRLAAIPAGGPGGQHVNRNATAIQLRFAIADSCLPDSVKKRLFTLAAGQINRKGVLIIQARGHRSQEMNRREALDRLRNLVARAAVGPRRRIPTRPAAAAVRKRVEAKKRRGRTKALRGPVRRDE</sequence>
<dbReference type="Gene3D" id="3.30.160.20">
    <property type="match status" value="1"/>
</dbReference>
<dbReference type="OrthoDB" id="9815709at2"/>
<dbReference type="Proteomes" id="UP000324159">
    <property type="component" value="Unassembled WGS sequence"/>
</dbReference>
<dbReference type="SUPFAM" id="SSF110916">
    <property type="entry name" value="Peptidyl-tRNA hydrolase domain-like"/>
    <property type="match status" value="1"/>
</dbReference>
<reference evidence="3 4" key="1">
    <citation type="submission" date="2019-07" db="EMBL/GenBank/DDBJ databases">
        <title>Genomic Encyclopedia of Type Strains, Phase IV (KMG-IV): sequencing the most valuable type-strain genomes for metagenomic binning, comparative biology and taxonomic classification.</title>
        <authorList>
            <person name="Goeker M."/>
        </authorList>
    </citation>
    <scope>NUCLEOTIDE SEQUENCE [LARGE SCALE GENOMIC DNA]</scope>
    <source>
        <strain evidence="3 4">SS015</strain>
    </source>
</reference>
<feature type="region of interest" description="Disordered" evidence="1">
    <location>
        <begin position="104"/>
        <end position="141"/>
    </location>
</feature>
<dbReference type="GO" id="GO:0043022">
    <property type="term" value="F:ribosome binding"/>
    <property type="evidence" value="ECO:0007669"/>
    <property type="project" value="TreeGrafter"/>
</dbReference>
<dbReference type="NCBIfam" id="NF006718">
    <property type="entry name" value="PRK09256.1"/>
    <property type="match status" value="1"/>
</dbReference>
<dbReference type="InterPro" id="IPR000352">
    <property type="entry name" value="Pep_chain_release_fac_I"/>
</dbReference>
<dbReference type="RefSeq" id="WP_148894872.1">
    <property type="nucleotide sequence ID" value="NZ_VNIB01000002.1"/>
</dbReference>